<evidence type="ECO:0000313" key="3">
    <source>
        <dbReference type="Proteomes" id="UP000540423"/>
    </source>
</evidence>
<reference evidence="2 3" key="1">
    <citation type="submission" date="2020-08" db="EMBL/GenBank/DDBJ databases">
        <title>Genomic Encyclopedia of Type Strains, Phase IV (KMG-IV): sequencing the most valuable type-strain genomes for metagenomic binning, comparative biology and taxonomic classification.</title>
        <authorList>
            <person name="Goeker M."/>
        </authorList>
    </citation>
    <scope>NUCLEOTIDE SEQUENCE [LARGE SCALE GENOMIC DNA]</scope>
    <source>
        <strain evidence="2 3">DSM 40141</strain>
    </source>
</reference>
<gene>
    <name evidence="2" type="ORF">HNQ79_005586</name>
</gene>
<proteinExistence type="predicted"/>
<feature type="compositionally biased region" description="Basic and acidic residues" evidence="1">
    <location>
        <begin position="10"/>
        <end position="31"/>
    </location>
</feature>
<name>A0A7X0HK01_9ACTN</name>
<protein>
    <submittedName>
        <fullName evidence="2">Uncharacterized protein</fullName>
    </submittedName>
</protein>
<dbReference type="AlphaFoldDB" id="A0A7X0HK01"/>
<feature type="region of interest" description="Disordered" evidence="1">
    <location>
        <begin position="1"/>
        <end position="31"/>
    </location>
</feature>
<dbReference type="Proteomes" id="UP000540423">
    <property type="component" value="Unassembled WGS sequence"/>
</dbReference>
<evidence type="ECO:0000313" key="2">
    <source>
        <dbReference type="EMBL" id="MBB6439074.1"/>
    </source>
</evidence>
<sequence length="31" mass="3602">MNPVASLTDAQREDLSKKNAEQNRRSESNRR</sequence>
<keyword evidence="3" id="KW-1185">Reference proteome</keyword>
<accession>A0A7X0HK01</accession>
<dbReference type="EMBL" id="JACHEM010000017">
    <property type="protein sequence ID" value="MBB6439074.1"/>
    <property type="molecule type" value="Genomic_DNA"/>
</dbReference>
<comment type="caution">
    <text evidence="2">The sequence shown here is derived from an EMBL/GenBank/DDBJ whole genome shotgun (WGS) entry which is preliminary data.</text>
</comment>
<evidence type="ECO:0000256" key="1">
    <source>
        <dbReference type="SAM" id="MobiDB-lite"/>
    </source>
</evidence>
<organism evidence="2 3">
    <name type="scientific">Streptomyces candidus</name>
    <dbReference type="NCBI Taxonomy" id="67283"/>
    <lineage>
        <taxon>Bacteria</taxon>
        <taxon>Bacillati</taxon>
        <taxon>Actinomycetota</taxon>
        <taxon>Actinomycetes</taxon>
        <taxon>Kitasatosporales</taxon>
        <taxon>Streptomycetaceae</taxon>
        <taxon>Streptomyces</taxon>
    </lineage>
</organism>